<dbReference type="InterPro" id="IPR003439">
    <property type="entry name" value="ABC_transporter-like_ATP-bd"/>
</dbReference>
<feature type="domain" description="ABC transporter" evidence="4">
    <location>
        <begin position="16"/>
        <end position="251"/>
    </location>
</feature>
<evidence type="ECO:0000256" key="3">
    <source>
        <dbReference type="SAM" id="MobiDB-lite"/>
    </source>
</evidence>
<evidence type="ECO:0000256" key="2">
    <source>
        <dbReference type="ARBA" id="ARBA00022840"/>
    </source>
</evidence>
<keyword evidence="6" id="KW-1185">Reference proteome</keyword>
<dbReference type="InterPro" id="IPR003593">
    <property type="entry name" value="AAA+_ATPase"/>
</dbReference>
<dbReference type="AlphaFoldDB" id="A0A0D2MJ16"/>
<dbReference type="STRING" id="145388.A0A0D2MJ16"/>
<name>A0A0D2MJ16_9CHLO</name>
<dbReference type="SUPFAM" id="SSF52540">
    <property type="entry name" value="P-loop containing nucleoside triphosphate hydrolases"/>
    <property type="match status" value="1"/>
</dbReference>
<accession>A0A0D2MJ16</accession>
<dbReference type="KEGG" id="mng:MNEG_12967"/>
<dbReference type="GO" id="GO:0005524">
    <property type="term" value="F:ATP binding"/>
    <property type="evidence" value="ECO:0007669"/>
    <property type="project" value="UniProtKB-KW"/>
</dbReference>
<evidence type="ECO:0000313" key="6">
    <source>
        <dbReference type="Proteomes" id="UP000054498"/>
    </source>
</evidence>
<dbReference type="SMART" id="SM00382">
    <property type="entry name" value="AAA"/>
    <property type="match status" value="1"/>
</dbReference>
<evidence type="ECO:0000259" key="4">
    <source>
        <dbReference type="PROSITE" id="PS50893"/>
    </source>
</evidence>
<dbReference type="InterPro" id="IPR027417">
    <property type="entry name" value="P-loop_NTPase"/>
</dbReference>
<proteinExistence type="predicted"/>
<gene>
    <name evidence="5" type="ORF">MNEG_12967</name>
</gene>
<dbReference type="PANTHER" id="PTHR43158:SF2">
    <property type="entry name" value="SKFA PEPTIDE EXPORT ATP-BINDING PROTEIN SKFE"/>
    <property type="match status" value="1"/>
</dbReference>
<reference evidence="5 6" key="1">
    <citation type="journal article" date="2013" name="BMC Genomics">
        <title>Reconstruction of the lipid metabolism for the microalga Monoraphidium neglectum from its genome sequence reveals characteristics suitable for biofuel production.</title>
        <authorList>
            <person name="Bogen C."/>
            <person name="Al-Dilaimi A."/>
            <person name="Albersmeier A."/>
            <person name="Wichmann J."/>
            <person name="Grundmann M."/>
            <person name="Rupp O."/>
            <person name="Lauersen K.J."/>
            <person name="Blifernez-Klassen O."/>
            <person name="Kalinowski J."/>
            <person name="Goesmann A."/>
            <person name="Mussgnug J.H."/>
            <person name="Kruse O."/>
        </authorList>
    </citation>
    <scope>NUCLEOTIDE SEQUENCE [LARGE SCALE GENOMIC DNA]</scope>
    <source>
        <strain evidence="5 6">SAG 48.87</strain>
    </source>
</reference>
<dbReference type="GO" id="GO:0016887">
    <property type="term" value="F:ATP hydrolysis activity"/>
    <property type="evidence" value="ECO:0007669"/>
    <property type="project" value="InterPro"/>
</dbReference>
<keyword evidence="2" id="KW-0067">ATP-binding</keyword>
<dbReference type="Gene3D" id="3.40.50.300">
    <property type="entry name" value="P-loop containing nucleotide triphosphate hydrolases"/>
    <property type="match status" value="1"/>
</dbReference>
<dbReference type="PROSITE" id="PS50893">
    <property type="entry name" value="ABC_TRANSPORTER_2"/>
    <property type="match status" value="1"/>
</dbReference>
<dbReference type="PANTHER" id="PTHR43158">
    <property type="entry name" value="SKFA PEPTIDE EXPORT ATP-BINDING PROTEIN SKFE"/>
    <property type="match status" value="1"/>
</dbReference>
<dbReference type="RefSeq" id="XP_013894015.1">
    <property type="nucleotide sequence ID" value="XM_014038561.1"/>
</dbReference>
<sequence>MAAATTAQAPQEPAAVSLNGLTFSYPGCAASVKDANLELPRGSRCLLIGANGAGKTTLLQLLAGKYMVGRSVITVLGRSPFYDLQLTCSGQLSYLGTSWRKDVAFAGYGVPHQADITAGKMIFGVEGVDPARRERLIRLLDIDLYQRLTTMSDGQRRRVQIAMGLLKPYDVLLMDEITVDMDVLGRQDLLDFFRDECESRGASIVYATHIFDGLEGWVTHLAYLENGQMKIGGGRSVLPELKPGVKLLHVVEGWLRKEKEARQAREREQRASGAAPAAAPVAPTRTPFDMPSKHLAFFR</sequence>
<organism evidence="5 6">
    <name type="scientific">Monoraphidium neglectum</name>
    <dbReference type="NCBI Taxonomy" id="145388"/>
    <lineage>
        <taxon>Eukaryota</taxon>
        <taxon>Viridiplantae</taxon>
        <taxon>Chlorophyta</taxon>
        <taxon>core chlorophytes</taxon>
        <taxon>Chlorophyceae</taxon>
        <taxon>CS clade</taxon>
        <taxon>Sphaeropleales</taxon>
        <taxon>Selenastraceae</taxon>
        <taxon>Monoraphidium</taxon>
    </lineage>
</organism>
<keyword evidence="1" id="KW-0547">Nucleotide-binding</keyword>
<dbReference type="GeneID" id="25730382"/>
<dbReference type="Pfam" id="PF00005">
    <property type="entry name" value="ABC_tran"/>
    <property type="match status" value="1"/>
</dbReference>
<feature type="region of interest" description="Disordered" evidence="3">
    <location>
        <begin position="262"/>
        <end position="288"/>
    </location>
</feature>
<dbReference type="OrthoDB" id="6512918at2759"/>
<protein>
    <recommendedName>
        <fullName evidence="4">ABC transporter domain-containing protein</fullName>
    </recommendedName>
</protein>
<evidence type="ECO:0000313" key="5">
    <source>
        <dbReference type="EMBL" id="KIY94995.1"/>
    </source>
</evidence>
<dbReference type="Proteomes" id="UP000054498">
    <property type="component" value="Unassembled WGS sequence"/>
</dbReference>
<evidence type="ECO:0000256" key="1">
    <source>
        <dbReference type="ARBA" id="ARBA00022741"/>
    </source>
</evidence>
<feature type="compositionally biased region" description="Low complexity" evidence="3">
    <location>
        <begin position="274"/>
        <end position="283"/>
    </location>
</feature>
<dbReference type="EMBL" id="KK103763">
    <property type="protein sequence ID" value="KIY94995.1"/>
    <property type="molecule type" value="Genomic_DNA"/>
</dbReference>